<dbReference type="Gene3D" id="2.30.38.10">
    <property type="entry name" value="Luciferase, Domain 3"/>
    <property type="match status" value="1"/>
</dbReference>
<dbReference type="InterPro" id="IPR045851">
    <property type="entry name" value="AMP-bd_C_sf"/>
</dbReference>
<feature type="domain" description="AMP-dependent synthetase/ligase" evidence="9">
    <location>
        <begin position="49"/>
        <end position="448"/>
    </location>
</feature>
<keyword evidence="11" id="KW-1185">Reference proteome</keyword>
<dbReference type="SUPFAM" id="SSF56801">
    <property type="entry name" value="Acetyl-CoA synthetase-like"/>
    <property type="match status" value="1"/>
</dbReference>
<evidence type="ECO:0000313" key="11">
    <source>
        <dbReference type="Proteomes" id="UP000515135"/>
    </source>
</evidence>
<evidence type="ECO:0000259" key="10">
    <source>
        <dbReference type="Pfam" id="PF13193"/>
    </source>
</evidence>
<dbReference type="RefSeq" id="XP_019638425.1">
    <property type="nucleotide sequence ID" value="XM_019782866.1"/>
</dbReference>
<dbReference type="AlphaFoldDB" id="A0A6P4ZAM7"/>
<dbReference type="CDD" id="cd05917">
    <property type="entry name" value="FACL_like_2"/>
    <property type="match status" value="1"/>
</dbReference>
<dbReference type="InterPro" id="IPR000873">
    <property type="entry name" value="AMP-dep_synth/lig_dom"/>
</dbReference>
<dbReference type="Proteomes" id="UP000515135">
    <property type="component" value="Unplaced"/>
</dbReference>
<evidence type="ECO:0000256" key="5">
    <source>
        <dbReference type="ARBA" id="ARBA00039009"/>
    </source>
</evidence>
<comment type="similarity">
    <text evidence="1">Belongs to the ATP-dependent AMP-binding enzyme family.</text>
</comment>
<dbReference type="Pfam" id="PF00501">
    <property type="entry name" value="AMP-binding"/>
    <property type="match status" value="1"/>
</dbReference>
<evidence type="ECO:0000259" key="9">
    <source>
        <dbReference type="Pfam" id="PF00501"/>
    </source>
</evidence>
<dbReference type="GO" id="GO:0031956">
    <property type="term" value="F:medium-chain fatty acid-CoA ligase activity"/>
    <property type="evidence" value="ECO:0007669"/>
    <property type="project" value="UniProtKB-EC"/>
</dbReference>
<comment type="catalytic activity">
    <reaction evidence="7">
        <text>octanoate + ATP + CoA = octanoyl-CoA + AMP + diphosphate</text>
        <dbReference type="Rhea" id="RHEA:33631"/>
        <dbReference type="ChEBI" id="CHEBI:25646"/>
        <dbReference type="ChEBI" id="CHEBI:30616"/>
        <dbReference type="ChEBI" id="CHEBI:33019"/>
        <dbReference type="ChEBI" id="CHEBI:57287"/>
        <dbReference type="ChEBI" id="CHEBI:57386"/>
        <dbReference type="ChEBI" id="CHEBI:456215"/>
    </reaction>
</comment>
<organism evidence="11 12">
    <name type="scientific">Branchiostoma belcheri</name>
    <name type="common">Amphioxus</name>
    <dbReference type="NCBI Taxonomy" id="7741"/>
    <lineage>
        <taxon>Eukaryota</taxon>
        <taxon>Metazoa</taxon>
        <taxon>Chordata</taxon>
        <taxon>Cephalochordata</taxon>
        <taxon>Leptocardii</taxon>
        <taxon>Amphioxiformes</taxon>
        <taxon>Branchiostomatidae</taxon>
        <taxon>Branchiostoma</taxon>
    </lineage>
</organism>
<evidence type="ECO:0000256" key="2">
    <source>
        <dbReference type="ARBA" id="ARBA00022598"/>
    </source>
</evidence>
<dbReference type="KEGG" id="bbel:109480632"/>
<dbReference type="PANTHER" id="PTHR43201">
    <property type="entry name" value="ACYL-COA SYNTHETASE"/>
    <property type="match status" value="1"/>
</dbReference>
<dbReference type="FunFam" id="3.30.300.30:FF:000008">
    <property type="entry name" value="2,3-dihydroxybenzoate-AMP ligase"/>
    <property type="match status" value="1"/>
</dbReference>
<protein>
    <recommendedName>
        <fullName evidence="6">Medium-chain acyl-CoA ligase ACSF2, mitochondrial</fullName>
        <ecNumber evidence="5">6.2.1.2</ecNumber>
    </recommendedName>
</protein>
<sequence>MNEIKYTHLLWMLQRYRVYGKDGPVHLTQSYHHGLDTTRLLGVTIGQKLQQTVQEFPDREMLVFKRGNVRRTFQQFFEECDQLAAGLVALGLRKGDRVGIWAPNTLEWVLTQFATARAGLIMVSINPAYQVNELAFALKKVGCRAVISATAFKTQDYYKMLHQICPELERCKAGQLEAKKLPMLETVIMLGEENFPGTFSFPEVMKMGDHAHRKTVLEMQDKLQFDDPINIQFTSGTTGRPKGATLTHHNIVNNQWFLGRRLGYHEMHHKLCMPVPLYHCFGMVMACMAAAVFGTTIVSPSPSFEPEPTLQAIQEERQVITLTYFCTSIYGTPTMFIDMLHHPNFDKYRLTSLNTGLIGGSYCPAEVVKKVVSKMHCPEICIPYGTTENSPLTFLGYKSDSLETKCNTIGQPFPHVEVKIVDTNGEVTPVNEPGELCTRGHGTMHGYWDDTDKTAEVIGPDRWYRTGDVAVLDEQGYGRIVGRIQDLIIRGGENIYPREIEEFLHTHPKVEDVQVIGVPDERMVEEVCAWIKLKEGEILGEDDVKTFCKGQISHFKVPRYIIFVKEFPLTVTGKVQKFKMREQTIRDLGLQR</sequence>
<evidence type="ECO:0000256" key="6">
    <source>
        <dbReference type="ARBA" id="ARBA00039638"/>
    </source>
</evidence>
<dbReference type="GO" id="GO:0006631">
    <property type="term" value="P:fatty acid metabolic process"/>
    <property type="evidence" value="ECO:0007669"/>
    <property type="project" value="TreeGrafter"/>
</dbReference>
<feature type="domain" description="AMP-binding enzyme C-terminal" evidence="10">
    <location>
        <begin position="499"/>
        <end position="574"/>
    </location>
</feature>
<evidence type="ECO:0000313" key="12">
    <source>
        <dbReference type="RefSeq" id="XP_019638425.1"/>
    </source>
</evidence>
<dbReference type="Gene3D" id="3.40.50.980">
    <property type="match status" value="2"/>
</dbReference>
<evidence type="ECO:0000256" key="1">
    <source>
        <dbReference type="ARBA" id="ARBA00006432"/>
    </source>
</evidence>
<comment type="function">
    <text evidence="4">Acyl-CoA synthases catalyze the initial reaction in fatty acid metabolism, by forming a thioester with CoA. Has some preference toward medium-chain substrates. Plays a role in adipocyte differentiation.</text>
</comment>
<evidence type="ECO:0000256" key="4">
    <source>
        <dbReference type="ARBA" id="ARBA00037247"/>
    </source>
</evidence>
<keyword evidence="3" id="KW-0443">Lipid metabolism</keyword>
<dbReference type="PROSITE" id="PS00455">
    <property type="entry name" value="AMP_BINDING"/>
    <property type="match status" value="1"/>
</dbReference>
<evidence type="ECO:0000256" key="8">
    <source>
        <dbReference type="ARBA" id="ARBA00048277"/>
    </source>
</evidence>
<dbReference type="InterPro" id="IPR020845">
    <property type="entry name" value="AMP-binding_CS"/>
</dbReference>
<comment type="catalytic activity">
    <reaction evidence="8">
        <text>a medium-chain fatty acid + ATP + CoA = a medium-chain fatty acyl-CoA + AMP + diphosphate</text>
        <dbReference type="Rhea" id="RHEA:48340"/>
        <dbReference type="ChEBI" id="CHEBI:30616"/>
        <dbReference type="ChEBI" id="CHEBI:33019"/>
        <dbReference type="ChEBI" id="CHEBI:57287"/>
        <dbReference type="ChEBI" id="CHEBI:59558"/>
        <dbReference type="ChEBI" id="CHEBI:90546"/>
        <dbReference type="ChEBI" id="CHEBI:456215"/>
        <dbReference type="EC" id="6.2.1.2"/>
    </reaction>
</comment>
<dbReference type="Gene3D" id="3.30.300.30">
    <property type="match status" value="1"/>
</dbReference>
<dbReference type="FunFam" id="3.40.50.12780:FF:000003">
    <property type="entry name" value="Long-chain-fatty-acid--CoA ligase FadD"/>
    <property type="match status" value="1"/>
</dbReference>
<dbReference type="EC" id="6.2.1.2" evidence="5"/>
<dbReference type="Pfam" id="PF13193">
    <property type="entry name" value="AMP-binding_C"/>
    <property type="match status" value="1"/>
</dbReference>
<name>A0A6P4ZAM7_BRABE</name>
<evidence type="ECO:0000256" key="3">
    <source>
        <dbReference type="ARBA" id="ARBA00023098"/>
    </source>
</evidence>
<evidence type="ECO:0000256" key="7">
    <source>
        <dbReference type="ARBA" id="ARBA00047319"/>
    </source>
</evidence>
<dbReference type="OrthoDB" id="10253115at2759"/>
<reference evidence="12" key="1">
    <citation type="submission" date="2025-08" db="UniProtKB">
        <authorList>
            <consortium name="RefSeq"/>
        </authorList>
    </citation>
    <scope>IDENTIFICATION</scope>
    <source>
        <tissue evidence="12">Gonad</tissue>
    </source>
</reference>
<dbReference type="GeneID" id="109480632"/>
<dbReference type="InterPro" id="IPR025110">
    <property type="entry name" value="AMP-bd_C"/>
</dbReference>
<gene>
    <name evidence="12" type="primary">LOC109480632</name>
</gene>
<dbReference type="PANTHER" id="PTHR43201:SF5">
    <property type="entry name" value="MEDIUM-CHAIN ACYL-COA LIGASE ACSF2, MITOCHONDRIAL"/>
    <property type="match status" value="1"/>
</dbReference>
<proteinExistence type="inferred from homology"/>
<keyword evidence="2" id="KW-0436">Ligase</keyword>
<accession>A0A6P4ZAM7</accession>